<keyword evidence="3" id="KW-1185">Reference proteome</keyword>
<gene>
    <name evidence="2" type="ordered locus">Oweho_2200</name>
</gene>
<feature type="transmembrane region" description="Helical" evidence="1">
    <location>
        <begin position="1051"/>
        <end position="1077"/>
    </location>
</feature>
<evidence type="ECO:0000313" key="2">
    <source>
        <dbReference type="EMBL" id="AEV33174.1"/>
    </source>
</evidence>
<feature type="transmembrane region" description="Helical" evidence="1">
    <location>
        <begin position="345"/>
        <end position="363"/>
    </location>
</feature>
<feature type="transmembrane region" description="Helical" evidence="1">
    <location>
        <begin position="471"/>
        <end position="493"/>
    </location>
</feature>
<feature type="transmembrane region" description="Helical" evidence="1">
    <location>
        <begin position="1097"/>
        <end position="1123"/>
    </location>
</feature>
<organism evidence="2 3">
    <name type="scientific">Owenweeksia hongkongensis (strain DSM 17368 / CIP 108786 / JCM 12287 / NRRL B-23963 / UST20020801)</name>
    <dbReference type="NCBI Taxonomy" id="926562"/>
    <lineage>
        <taxon>Bacteria</taxon>
        <taxon>Pseudomonadati</taxon>
        <taxon>Bacteroidota</taxon>
        <taxon>Flavobacteriia</taxon>
        <taxon>Flavobacteriales</taxon>
        <taxon>Owenweeksiaceae</taxon>
        <taxon>Owenweeksia</taxon>
    </lineage>
</organism>
<dbReference type="Gene3D" id="1.20.1640.10">
    <property type="entry name" value="Multidrug efflux transporter AcrB transmembrane domain"/>
    <property type="match status" value="2"/>
</dbReference>
<dbReference type="KEGG" id="oho:Oweho_2200"/>
<dbReference type="SUPFAM" id="SSF82693">
    <property type="entry name" value="Multidrug efflux transporter AcrB pore domain, PN1, PN2, PC1 and PC2 subdomains"/>
    <property type="match status" value="2"/>
</dbReference>
<dbReference type="HOGENOM" id="CLU_002755_1_2_10"/>
<keyword evidence="1" id="KW-1133">Transmembrane helix</keyword>
<feature type="transmembrane region" description="Helical" evidence="1">
    <location>
        <begin position="933"/>
        <end position="954"/>
    </location>
</feature>
<dbReference type="GO" id="GO:0042910">
    <property type="term" value="F:xenobiotic transmembrane transporter activity"/>
    <property type="evidence" value="ECO:0007669"/>
    <property type="project" value="TreeGrafter"/>
</dbReference>
<dbReference type="STRING" id="926562.Oweho_2200"/>
<feature type="transmembrane region" description="Helical" evidence="1">
    <location>
        <begin position="540"/>
        <end position="565"/>
    </location>
</feature>
<dbReference type="Proteomes" id="UP000005631">
    <property type="component" value="Chromosome"/>
</dbReference>
<feature type="transmembrane region" description="Helical" evidence="1">
    <location>
        <begin position="513"/>
        <end position="534"/>
    </location>
</feature>
<dbReference type="GO" id="GO:0005886">
    <property type="term" value="C:plasma membrane"/>
    <property type="evidence" value="ECO:0007669"/>
    <property type="project" value="TreeGrafter"/>
</dbReference>
<dbReference type="Gene3D" id="3.30.70.1320">
    <property type="entry name" value="Multidrug efflux transporter AcrB pore domain like"/>
    <property type="match status" value="1"/>
</dbReference>
<dbReference type="PANTHER" id="PTHR32063">
    <property type="match status" value="1"/>
</dbReference>
<feature type="transmembrane region" description="Helical" evidence="1">
    <location>
        <begin position="368"/>
        <end position="389"/>
    </location>
</feature>
<dbReference type="InterPro" id="IPR027463">
    <property type="entry name" value="AcrB_DN_DC_subdom"/>
</dbReference>
<dbReference type="SUPFAM" id="SSF82714">
    <property type="entry name" value="Multidrug efflux transporter AcrB TolC docking domain, DN and DC subdomains"/>
    <property type="match status" value="2"/>
</dbReference>
<dbReference type="Gene3D" id="3.30.70.1440">
    <property type="entry name" value="Multidrug efflux transporter AcrB pore domain"/>
    <property type="match status" value="1"/>
</dbReference>
<dbReference type="SUPFAM" id="SSF82866">
    <property type="entry name" value="Multidrug efflux transporter AcrB transmembrane domain"/>
    <property type="match status" value="2"/>
</dbReference>
<keyword evidence="1" id="KW-0472">Membrane</keyword>
<dbReference type="AlphaFoldDB" id="G8R4Q0"/>
<reference evidence="2 3" key="1">
    <citation type="journal article" date="2012" name="Stand. Genomic Sci.">
        <title>Genome sequence of the orange-pigmented seawater bacterium Owenweeksia hongkongensis type strain (UST20020801(T)).</title>
        <authorList>
            <person name="Riedel T."/>
            <person name="Held B."/>
            <person name="Nolan M."/>
            <person name="Lucas S."/>
            <person name="Lapidus A."/>
            <person name="Tice H."/>
            <person name="Del Rio T.G."/>
            <person name="Cheng J.F."/>
            <person name="Han C."/>
            <person name="Tapia R."/>
            <person name="Goodwin L.A."/>
            <person name="Pitluck S."/>
            <person name="Liolios K."/>
            <person name="Mavromatis K."/>
            <person name="Pagani I."/>
            <person name="Ivanova N."/>
            <person name="Mikhailova N."/>
            <person name="Pati A."/>
            <person name="Chen A."/>
            <person name="Palaniappan K."/>
            <person name="Rohde M."/>
            <person name="Tindall B.J."/>
            <person name="Detter J.C."/>
            <person name="Goker M."/>
            <person name="Woyke T."/>
            <person name="Bristow J."/>
            <person name="Eisen J.A."/>
            <person name="Markowitz V."/>
            <person name="Hugenholtz P."/>
            <person name="Klenk H.P."/>
            <person name="Kyrpides N.C."/>
        </authorList>
    </citation>
    <scope>NUCLEOTIDE SEQUENCE</scope>
    <source>
        <strain evidence="3">DSM 17368 / JCM 12287 / NRRL B-23963</strain>
    </source>
</reference>
<dbReference type="PATRIC" id="fig|926562.3.peg.2218"/>
<dbReference type="Gene3D" id="3.30.70.1430">
    <property type="entry name" value="Multidrug efflux transporter AcrB pore domain"/>
    <property type="match status" value="2"/>
</dbReference>
<dbReference type="RefSeq" id="WP_014202523.1">
    <property type="nucleotide sequence ID" value="NC_016599.1"/>
</dbReference>
<dbReference type="PANTHER" id="PTHR32063:SF0">
    <property type="entry name" value="SWARMING MOTILITY PROTEIN SWRC"/>
    <property type="match status" value="1"/>
</dbReference>
<protein>
    <submittedName>
        <fullName evidence="2">Cation/multidrug efflux pump</fullName>
    </submittedName>
</protein>
<feature type="transmembrane region" description="Helical" evidence="1">
    <location>
        <begin position="961"/>
        <end position="981"/>
    </location>
</feature>
<evidence type="ECO:0000256" key="1">
    <source>
        <dbReference type="SAM" id="Phobius"/>
    </source>
</evidence>
<dbReference type="eggNOG" id="COG0841">
    <property type="taxonomic scope" value="Bacteria"/>
</dbReference>
<dbReference type="InterPro" id="IPR001036">
    <property type="entry name" value="Acrflvin-R"/>
</dbReference>
<dbReference type="Gene3D" id="3.30.2090.10">
    <property type="entry name" value="Multidrug efflux transporter AcrB TolC docking domain, DN and DC subdomains"/>
    <property type="match status" value="2"/>
</dbReference>
<sequence>MANKTERNFKLSTLSLNNSISVFILSALLLLFGLYSYRTMPKESFPEIVFPLIYVQTPYAGNTPADIENLITRPLEKEIKGVDGIKDLNSESVQDVSIINVEFNIDVDTEKALQDVKDAVDRARTDLPTDLDQEPLVMDIDLSRIPILNINLSGDYSIDQLVDFAEDLQDEIEELPEISEATITGDKEKEVQINVDLPLLKANQISFTDIENAIASENVNIGAGDILLGNTRRSIRTDAEFQDMNQIKNIIVKHENNNIVYLKDVADVLFTYKEVESFARLGGEQVVSLNVIKKSGENLLNATDKITEILQESKKNGMLPKGLRITTTNDQSVQTRNQISNLENSIISGVILVILVLLFFLGLRNAIFVGLSIPFSMFICFLVLSALGITLNFMVLFGLILALGMLVDNGIVTIENIYRLYEEEGLSKFEASRQGVGEIAVPIISSTATTLAAFFPLLFWDSIIGEFMGFLPKTLIIVLASSLFVALVINPVITATFIKKQDLKKKPNYKRALISAAIFGGLGALFILAGVFVFGNLMLIIAALILIFAYVLEPLAVKFQTGALVKLENLYARTLKWALDGIRPIVILIGTFVLMVVSIMFYFGSNPKVVFFPVNEPNFINVYVEVPLGTDVQATDSVTRIVESKLDEILEPYGEVIESVVTNVGAETASQNDFGGGGQSTPNKARITIAFVEYQYRNGIETTEIQKDVTNQLLGYLPGVTFTVEKEQNGPPVGKPINIEITGEEFDQLIEIASDVKNEVDAANIPGIEGLQIDLETNKPEMLIKIDRERARRLGVSTQQIALVLRTALYGREASKYKEGEDEYPIEIRLKKEYRYDVASLMNQLVTFRSQATGKIVQVPISAVASYEFNNSFNSIKRLDSERLITVYSNVIEGYNETEVNNQIKATLKNFKLPQGYDLKFTGAQQEQDESSAFLGTAMLMAIALISIILVSQFNSLVKPFIIIMTVVFSTIGVFLGLGIFQMDFVVIMTGIGIVSLAGIVVNNGIVLIDFIELSRSRQREAKGVTGNHELTDEDLRTAIELAGKVRLRPVLLTAITTVLGLLPLAVGLNIDFIGMLSSYDPNIYFGGDNAVFWSPMAWTVIFGLVFATFLTLVVVPVMYLIFERLTRKSRELFNKFAS</sequence>
<evidence type="ECO:0000313" key="3">
    <source>
        <dbReference type="Proteomes" id="UP000005631"/>
    </source>
</evidence>
<feature type="transmembrane region" description="Helical" evidence="1">
    <location>
        <begin position="585"/>
        <end position="604"/>
    </location>
</feature>
<feature type="transmembrane region" description="Helical" evidence="1">
    <location>
        <begin position="439"/>
        <end position="459"/>
    </location>
</feature>
<name>G8R4Q0_OWEHD</name>
<keyword evidence="1" id="KW-0812">Transmembrane</keyword>
<proteinExistence type="predicted"/>
<dbReference type="OrthoDB" id="9757876at2"/>
<dbReference type="EMBL" id="CP003156">
    <property type="protein sequence ID" value="AEV33174.1"/>
    <property type="molecule type" value="Genomic_DNA"/>
</dbReference>
<feature type="transmembrane region" description="Helical" evidence="1">
    <location>
        <begin position="395"/>
        <end position="418"/>
    </location>
</feature>
<dbReference type="PRINTS" id="PR00702">
    <property type="entry name" value="ACRIFLAVINRP"/>
</dbReference>
<dbReference type="Pfam" id="PF00873">
    <property type="entry name" value="ACR_tran"/>
    <property type="match status" value="1"/>
</dbReference>
<feature type="transmembrane region" description="Helical" evidence="1">
    <location>
        <begin position="987"/>
        <end position="1012"/>
    </location>
</feature>
<accession>G8R4Q0</accession>
<feature type="transmembrane region" description="Helical" evidence="1">
    <location>
        <begin position="20"/>
        <end position="37"/>
    </location>
</feature>